<gene>
    <name evidence="3" type="ORF">ACFP85_09915</name>
</gene>
<dbReference type="PANTHER" id="PTHR38034">
    <property type="entry name" value="INNER MEMBRANE PROTEIN YPJD"/>
    <property type="match status" value="1"/>
</dbReference>
<comment type="caution">
    <text evidence="3">The sequence shown here is derived from an EMBL/GenBank/DDBJ whole genome shotgun (WGS) entry which is preliminary data.</text>
</comment>
<feature type="transmembrane region" description="Helical" evidence="1">
    <location>
        <begin position="88"/>
        <end position="109"/>
    </location>
</feature>
<proteinExistence type="predicted"/>
<feature type="transmembrane region" description="Helical" evidence="1">
    <location>
        <begin position="32"/>
        <end position="48"/>
    </location>
</feature>
<feature type="transmembrane region" description="Helical" evidence="1">
    <location>
        <begin position="60"/>
        <end position="82"/>
    </location>
</feature>
<name>A0ABW1XKG4_9ALTE</name>
<dbReference type="InterPro" id="IPR002541">
    <property type="entry name" value="Cyt_c_assembly"/>
</dbReference>
<sequence length="262" mass="28824">MWLYWLVVLAYIGAAASISTRLFHQQGPMHRFTYLLAVGALVGHMLLLRDTILIAPGQDLSITNVASLIAWVITISMTLASFSLQNALMLPMVYGFSALIVAMQALIPAHHIMHLQLQPALISHITIALLAYGCLVIAFLYALQLSYINFRLKHHQSSLLHSSLPPLMTVEAGLFKLLQVGTLLLTLSLLTGFVFLDNMLGSGQAHKTILSIIAWLIYVILLAGHRLYGWRGRPVIIATITGAILLSLAYFGSRFVKQVILA</sequence>
<dbReference type="Pfam" id="PF01578">
    <property type="entry name" value="Cytochrom_C_asm"/>
    <property type="match status" value="1"/>
</dbReference>
<dbReference type="InterPro" id="IPR052372">
    <property type="entry name" value="YpjD/HemX"/>
</dbReference>
<feature type="transmembrane region" description="Helical" evidence="1">
    <location>
        <begin position="208"/>
        <end position="228"/>
    </location>
</feature>
<keyword evidence="1" id="KW-1133">Transmembrane helix</keyword>
<keyword evidence="4" id="KW-1185">Reference proteome</keyword>
<dbReference type="EMBL" id="JBHSUS010000001">
    <property type="protein sequence ID" value="MFC6440460.1"/>
    <property type="molecule type" value="Genomic_DNA"/>
</dbReference>
<dbReference type="RefSeq" id="WP_131258256.1">
    <property type="nucleotide sequence ID" value="NZ_JBHSUS010000001.1"/>
</dbReference>
<feature type="domain" description="Cytochrome c assembly protein" evidence="2">
    <location>
        <begin position="58"/>
        <end position="260"/>
    </location>
</feature>
<evidence type="ECO:0000256" key="1">
    <source>
        <dbReference type="SAM" id="Phobius"/>
    </source>
</evidence>
<dbReference type="PANTHER" id="PTHR38034:SF1">
    <property type="entry name" value="INNER MEMBRANE PROTEIN YPJD"/>
    <property type="match status" value="1"/>
</dbReference>
<evidence type="ECO:0000259" key="2">
    <source>
        <dbReference type="Pfam" id="PF01578"/>
    </source>
</evidence>
<reference evidence="4" key="1">
    <citation type="journal article" date="2019" name="Int. J. Syst. Evol. Microbiol.">
        <title>The Global Catalogue of Microorganisms (GCM) 10K type strain sequencing project: providing services to taxonomists for standard genome sequencing and annotation.</title>
        <authorList>
            <consortium name="The Broad Institute Genomics Platform"/>
            <consortium name="The Broad Institute Genome Sequencing Center for Infectious Disease"/>
            <person name="Wu L."/>
            <person name="Ma J."/>
        </authorList>
    </citation>
    <scope>NUCLEOTIDE SEQUENCE [LARGE SCALE GENOMIC DNA]</scope>
    <source>
        <strain evidence="4">CGMCC 1.16031</strain>
    </source>
</reference>
<evidence type="ECO:0000313" key="4">
    <source>
        <dbReference type="Proteomes" id="UP001596364"/>
    </source>
</evidence>
<feature type="transmembrane region" description="Helical" evidence="1">
    <location>
        <begin position="121"/>
        <end position="143"/>
    </location>
</feature>
<protein>
    <submittedName>
        <fullName evidence="3">Inner membrane protein YpjD</fullName>
    </submittedName>
</protein>
<accession>A0ABW1XKG4</accession>
<dbReference type="Proteomes" id="UP001596364">
    <property type="component" value="Unassembled WGS sequence"/>
</dbReference>
<keyword evidence="1" id="KW-0812">Transmembrane</keyword>
<keyword evidence="1" id="KW-0472">Membrane</keyword>
<feature type="transmembrane region" description="Helical" evidence="1">
    <location>
        <begin position="234"/>
        <end position="252"/>
    </location>
</feature>
<evidence type="ECO:0000313" key="3">
    <source>
        <dbReference type="EMBL" id="MFC6440460.1"/>
    </source>
</evidence>
<organism evidence="3 4">
    <name type="scientific">Pseudobowmanella zhangzhouensis</name>
    <dbReference type="NCBI Taxonomy" id="1537679"/>
    <lineage>
        <taxon>Bacteria</taxon>
        <taxon>Pseudomonadati</taxon>
        <taxon>Pseudomonadota</taxon>
        <taxon>Gammaproteobacteria</taxon>
        <taxon>Alteromonadales</taxon>
        <taxon>Alteromonadaceae</taxon>
    </lineage>
</organism>
<feature type="transmembrane region" description="Helical" evidence="1">
    <location>
        <begin position="174"/>
        <end position="196"/>
    </location>
</feature>